<evidence type="ECO:0000313" key="2">
    <source>
        <dbReference type="EMBL" id="KAJ3173987.1"/>
    </source>
</evidence>
<evidence type="ECO:0000313" key="3">
    <source>
        <dbReference type="Proteomes" id="UP001212152"/>
    </source>
</evidence>
<dbReference type="InterPro" id="IPR001680">
    <property type="entry name" value="WD40_rpt"/>
</dbReference>
<keyword evidence="3" id="KW-1185">Reference proteome</keyword>
<dbReference type="EMBL" id="JADGJQ010000066">
    <property type="protein sequence ID" value="KAJ3173987.1"/>
    <property type="molecule type" value="Genomic_DNA"/>
</dbReference>
<name>A0AAD5XMV6_9FUNG</name>
<accession>A0AAD5XMV6</accession>
<dbReference type="Proteomes" id="UP001212152">
    <property type="component" value="Unassembled WGS sequence"/>
</dbReference>
<gene>
    <name evidence="2" type="ORF">HDU87_007200</name>
</gene>
<dbReference type="SMART" id="SM00320">
    <property type="entry name" value="WD40"/>
    <property type="match status" value="3"/>
</dbReference>
<evidence type="ECO:0000256" key="1">
    <source>
        <dbReference type="PROSITE-ProRule" id="PRU00221"/>
    </source>
</evidence>
<dbReference type="InterPro" id="IPR015943">
    <property type="entry name" value="WD40/YVTN_repeat-like_dom_sf"/>
</dbReference>
<comment type="caution">
    <text evidence="2">The sequence shown here is derived from an EMBL/GenBank/DDBJ whole genome shotgun (WGS) entry which is preliminary data.</text>
</comment>
<proteinExistence type="predicted"/>
<dbReference type="PROSITE" id="PS50294">
    <property type="entry name" value="WD_REPEATS_REGION"/>
    <property type="match status" value="1"/>
</dbReference>
<protein>
    <submittedName>
        <fullName evidence="2">Uncharacterized protein</fullName>
    </submittedName>
</protein>
<feature type="repeat" description="WD" evidence="1">
    <location>
        <begin position="173"/>
        <end position="214"/>
    </location>
</feature>
<dbReference type="AlphaFoldDB" id="A0AAD5XMV6"/>
<dbReference type="PANTHER" id="PTHR43991:SF12">
    <property type="entry name" value="WD REPEAT PROTEIN (AFU_ORTHOLOGUE AFUA_8G05640)"/>
    <property type="match status" value="1"/>
</dbReference>
<dbReference type="Gene3D" id="2.130.10.10">
    <property type="entry name" value="YVTN repeat-like/Quinoprotein amine dehydrogenase"/>
    <property type="match status" value="1"/>
</dbReference>
<dbReference type="PROSITE" id="PS50082">
    <property type="entry name" value="WD_REPEATS_2"/>
    <property type="match status" value="1"/>
</dbReference>
<organism evidence="2 3">
    <name type="scientific">Geranomyces variabilis</name>
    <dbReference type="NCBI Taxonomy" id="109894"/>
    <lineage>
        <taxon>Eukaryota</taxon>
        <taxon>Fungi</taxon>
        <taxon>Fungi incertae sedis</taxon>
        <taxon>Chytridiomycota</taxon>
        <taxon>Chytridiomycota incertae sedis</taxon>
        <taxon>Chytridiomycetes</taxon>
        <taxon>Spizellomycetales</taxon>
        <taxon>Powellomycetaceae</taxon>
        <taxon>Geranomyces</taxon>
    </lineage>
</organism>
<keyword evidence="1" id="KW-0853">WD repeat</keyword>
<reference evidence="2" key="1">
    <citation type="submission" date="2020-05" db="EMBL/GenBank/DDBJ databases">
        <title>Phylogenomic resolution of chytrid fungi.</title>
        <authorList>
            <person name="Stajich J.E."/>
            <person name="Amses K."/>
            <person name="Simmons R."/>
            <person name="Seto K."/>
            <person name="Myers J."/>
            <person name="Bonds A."/>
            <person name="Quandt C.A."/>
            <person name="Barry K."/>
            <person name="Liu P."/>
            <person name="Grigoriev I."/>
            <person name="Longcore J.E."/>
            <person name="James T.Y."/>
        </authorList>
    </citation>
    <scope>NUCLEOTIDE SEQUENCE</scope>
    <source>
        <strain evidence="2">JEL0379</strain>
    </source>
</reference>
<dbReference type="InterPro" id="IPR036322">
    <property type="entry name" value="WD40_repeat_dom_sf"/>
</dbReference>
<dbReference type="PANTHER" id="PTHR43991">
    <property type="entry name" value="WD REPEAT PROTEIN (AFU_ORTHOLOGUE AFUA_8G05640)-RELATED"/>
    <property type="match status" value="1"/>
</dbReference>
<dbReference type="SUPFAM" id="SSF50978">
    <property type="entry name" value="WD40 repeat-like"/>
    <property type="match status" value="1"/>
</dbReference>
<sequence>MHWCAVTGRTTPALALARQDVGGMLISCIAARHGVLLAGGFCGEFLMRRIGHEEDGIVTKGIITHDPNGSINHIDVVYGRTAAGEYALFLVSIKEMLMTDAASRTGPQAIFSTNDQCVRIMDIATRTTTSTMPFEAAINCSTLSPDKRLLCAVGDMQNGYIVDSEQGKHLATLTGHTDWSFACAWSPNGTLLATGNQDRTTRIYDTRNMKRTLATLPSTMGAVRSLRFSDDARILAIAESVDYVRLVDTEGLMSVAAALGDGSAVPRGHAASARALSSAAGHRTQLVDFFGEVAGLTFAPGTSGDDVLFIGISDPRYGGLIELHRRGAAGQLCTRDLEL</sequence>
<dbReference type="Pfam" id="PF00400">
    <property type="entry name" value="WD40"/>
    <property type="match status" value="1"/>
</dbReference>